<evidence type="ECO:0000259" key="2">
    <source>
        <dbReference type="PROSITE" id="PS50093"/>
    </source>
</evidence>
<evidence type="ECO:0000313" key="4">
    <source>
        <dbReference type="Proteomes" id="UP001183006"/>
    </source>
</evidence>
<feature type="compositionally biased region" description="Polar residues" evidence="1">
    <location>
        <begin position="1185"/>
        <end position="1205"/>
    </location>
</feature>
<dbReference type="KEGG" id="mmav:RE476_04645"/>
<dbReference type="InterPro" id="IPR011493">
    <property type="entry name" value="GLUG"/>
</dbReference>
<dbReference type="InterPro" id="IPR035986">
    <property type="entry name" value="PKD_dom_sf"/>
</dbReference>
<dbReference type="CDD" id="cd00146">
    <property type="entry name" value="PKD"/>
    <property type="match status" value="1"/>
</dbReference>
<feature type="region of interest" description="Disordered" evidence="1">
    <location>
        <begin position="1351"/>
        <end position="1379"/>
    </location>
</feature>
<protein>
    <submittedName>
        <fullName evidence="3">PGF-pre-PGF domain-containing protein</fullName>
    </submittedName>
</protein>
<dbReference type="NCBIfam" id="TIGR04213">
    <property type="entry name" value="PGF_pre_PGF"/>
    <property type="match status" value="1"/>
</dbReference>
<dbReference type="SMART" id="SM00089">
    <property type="entry name" value="PKD"/>
    <property type="match status" value="3"/>
</dbReference>
<feature type="domain" description="PKD" evidence="2">
    <location>
        <begin position="1096"/>
        <end position="1174"/>
    </location>
</feature>
<dbReference type="InterPro" id="IPR026453">
    <property type="entry name" value="PGF_pre_PGF"/>
</dbReference>
<feature type="region of interest" description="Disordered" evidence="1">
    <location>
        <begin position="1174"/>
        <end position="1205"/>
    </location>
</feature>
<dbReference type="GeneID" id="84229404"/>
<gene>
    <name evidence="3" type="ORF">RE476_04645</name>
</gene>
<dbReference type="InterPro" id="IPR000601">
    <property type="entry name" value="PKD_dom"/>
</dbReference>
<accession>A0AA51UH76</accession>
<feature type="compositionally biased region" description="Acidic residues" evidence="1">
    <location>
        <begin position="1365"/>
        <end position="1376"/>
    </location>
</feature>
<name>A0AA51UH76_9EURY</name>
<dbReference type="PROSITE" id="PS51257">
    <property type="entry name" value="PROKAR_LIPOPROTEIN"/>
    <property type="match status" value="1"/>
</dbReference>
<dbReference type="Pfam" id="PF07581">
    <property type="entry name" value="Glug"/>
    <property type="match status" value="10"/>
</dbReference>
<reference evidence="3" key="1">
    <citation type="submission" date="2023-08" db="EMBL/GenBank/DDBJ databases">
        <title>Methanolobus mangrovi sp. nov. and Methanolobus sediminis sp. nov, two novel methylotrophic methanogens isolated from mangrove sediments in China.</title>
        <authorList>
            <person name="Zhou J."/>
        </authorList>
    </citation>
    <scope>NUCLEOTIDE SEQUENCE</scope>
    <source>
        <strain evidence="3">FTZ2</strain>
    </source>
</reference>
<dbReference type="SUPFAM" id="SSF49299">
    <property type="entry name" value="PKD domain"/>
    <property type="match status" value="1"/>
</dbReference>
<dbReference type="Proteomes" id="UP001183006">
    <property type="component" value="Chromosome"/>
</dbReference>
<organism evidence="3 4">
    <name type="scientific">Methanolobus mangrovi</name>
    <dbReference type="NCBI Taxonomy" id="3072977"/>
    <lineage>
        <taxon>Archaea</taxon>
        <taxon>Methanobacteriati</taxon>
        <taxon>Methanobacteriota</taxon>
        <taxon>Stenosarchaea group</taxon>
        <taxon>Methanomicrobia</taxon>
        <taxon>Methanosarcinales</taxon>
        <taxon>Methanosarcinaceae</taxon>
        <taxon>Methanolobus</taxon>
    </lineage>
</organism>
<dbReference type="PROSITE" id="PS50093">
    <property type="entry name" value="PKD"/>
    <property type="match status" value="1"/>
</dbReference>
<proteinExistence type="predicted"/>
<dbReference type="EMBL" id="CP133594">
    <property type="protein sequence ID" value="WMW23121.1"/>
    <property type="molecule type" value="Genomic_DNA"/>
</dbReference>
<dbReference type="InterPro" id="IPR013783">
    <property type="entry name" value="Ig-like_fold"/>
</dbReference>
<evidence type="ECO:0000256" key="1">
    <source>
        <dbReference type="SAM" id="MobiDB-lite"/>
    </source>
</evidence>
<dbReference type="Gene3D" id="2.160.20.110">
    <property type="match status" value="3"/>
</dbReference>
<dbReference type="RefSeq" id="WP_309309237.1">
    <property type="nucleotide sequence ID" value="NZ_CP133594.1"/>
</dbReference>
<dbReference type="Pfam" id="PF18911">
    <property type="entry name" value="PKD_4"/>
    <property type="match status" value="1"/>
</dbReference>
<dbReference type="FunFam" id="2.60.40.10:FF:000270">
    <property type="entry name" value="Cell surface protein"/>
    <property type="match status" value="1"/>
</dbReference>
<sequence length="1402" mass="145436">MISQRGHFSLALFICILIACIGTVSAGTYSGGDGSSGTPYLLSSDSDIDELSSTSADWSKYFQLTNDITLVGNHTPIGDGSTQFTGDFDGNGSTISNLTVYNTGGLAGFFGYTNFGANIHDLGVETSSDGVVSTTEYVGGLVGCNIGGTISNCSSTGIVTGSGQHVGGLVGYAEGTVSNSYANVTVTGSSYHVGGLIGAASEHSVVSNCYATGNVISGGDQFTGGLIGRIWVVAVSNCYATGNVTGVQQVGGLIGYNEAGTVSNSFATGTVDGTSDYGALIGLNVATVTNSYYSGTPASGAGTSTSYANFMDFAFVSGASGLNWNGSGDIITTEENTSFIWRIIDGYTLPYLQYQNVTYSGGSGTVDDPYLLSSDSDIDELSATSADWGMNFTLTQDITLVGNHTPIGKTAPYFTGDFNGNGHSILNLTVYETTNYAGFFGVTIGANIYDLRVEASSDGVVTTGGYAGVLIGDNYGTVTNSSATGNATVSLNYAGGLVGTNNNGGTLSNCYATGNVTGASYVGGLAGENANTGSVSNSFATGNVTGASNYAGGLVGYNLNTISNCYANSIVTGSGEVGGLVGENGNTGTIGNSYATGDVTGSGDSVGGVLGKNWGAISNCYATGNATTGSQYVGGLVGQNAGSATVSKSFATGTATGTSNGGLVGYLSGGSVTDGYYSGTPVTGEGTSTSYVNFLSFAFVSDTGLNWNASGTQNVITTADNSGYVWKIISGYTLPYFQYQEDPISLAGTPESFTNITGNFWVNHSWSAGAGDLTDSYNVSYDGNWQNSTVTYFNHTGLSAHAWSNITVYAYNATDSTLSAGAISRVQIPNNVISILNVTDITTGEGASINFDINFTDADGDTATFGCNQSSLFDDFNTSTGIGSWNISLGEAGTYNVEFNVSDGYGSIDSQIMFITVEPISAPESFTNTTGNFWVNHSWNAGTGIEIDSYNVSYNASWLNGTTNSFNHTALSAHAWSNITVYAYNITYSVLSAGANSTVQVPNNEISILDVTNITSSEGETINFDINFTDVDGDTATFGCNRSSLFDDFNTSTGEGLWSANINDSGIYYVEFNVSDGYGSVDSQVMTITINDVITPVADFTASTGSGYVPLTVVFTDNSSNTPTSWFWDFGDGTNSTSQNPTHSFSSTGTYYVNLNASNFAGSNLSSNMTITVTDVPSSSSSSSGTRASVSQGQDPKIVSQSASSVKRVTGGSKVNYDFSDSGTPVLRISFDAKKDKGLVVAKVQVLSSAPEGVPSPSGNSYQMMSIDVGNEGTISSDSADNVMISFKVSKQWIEDNNIDVSTIRMTRYNDDQWNDLPTSQKSEDGEYFYFYAETPGFSIFSVLGDEVSDTPADTVESSATSVAEEVDEPVEEEETSSTPGFTALTGVVFVSLAFLVSRKQK</sequence>
<evidence type="ECO:0000313" key="3">
    <source>
        <dbReference type="EMBL" id="WMW23121.1"/>
    </source>
</evidence>
<dbReference type="Gene3D" id="2.60.40.10">
    <property type="entry name" value="Immunoglobulins"/>
    <property type="match status" value="3"/>
</dbReference>
<dbReference type="InterPro" id="IPR022409">
    <property type="entry name" value="PKD/Chitinase_dom"/>
</dbReference>
<keyword evidence="4" id="KW-1185">Reference proteome</keyword>